<dbReference type="EMBL" id="FOYM01000016">
    <property type="protein sequence ID" value="SFR08308.1"/>
    <property type="molecule type" value="Genomic_DNA"/>
</dbReference>
<dbReference type="OrthoDB" id="1804724at2"/>
<name>A0A1I6DSK0_9FIRM</name>
<feature type="signal peptide" evidence="1">
    <location>
        <begin position="1"/>
        <end position="26"/>
    </location>
</feature>
<dbReference type="AlphaFoldDB" id="A0A1I6DSK0"/>
<evidence type="ECO:0000313" key="2">
    <source>
        <dbReference type="EMBL" id="SFR08308.1"/>
    </source>
</evidence>
<protein>
    <recommendedName>
        <fullName evidence="4">Transcriptional attenuator, LytR family</fullName>
    </recommendedName>
</protein>
<accession>A0A1I6DSK0</accession>
<keyword evidence="1" id="KW-0732">Signal</keyword>
<dbReference type="Gene3D" id="3.40.630.190">
    <property type="entry name" value="LCP protein"/>
    <property type="match status" value="1"/>
</dbReference>
<proteinExistence type="predicted"/>
<reference evidence="3" key="1">
    <citation type="submission" date="2016-10" db="EMBL/GenBank/DDBJ databases">
        <authorList>
            <person name="Varghese N."/>
            <person name="Submissions S."/>
        </authorList>
    </citation>
    <scope>NUCLEOTIDE SEQUENCE [LARGE SCALE GENOMIC DNA]</scope>
    <source>
        <strain evidence="3">DSM 3669</strain>
    </source>
</reference>
<evidence type="ECO:0000256" key="1">
    <source>
        <dbReference type="SAM" id="SignalP"/>
    </source>
</evidence>
<dbReference type="RefSeq" id="WP_092483876.1">
    <property type="nucleotide sequence ID" value="NZ_FOYM01000016.1"/>
</dbReference>
<dbReference type="STRING" id="39060.SAMN05660706_11655"/>
<sequence length="240" mass="27014">MRTLQITVLMLSLIFLSGFLSTPGFAAQADTGTPDSVIIFWTDGPKLKAVNLTFFPDRAGPIGIVSVPVYTWLDSEKQETTVSECYYKYGRDKLIRQMEDLFKTSIGAYITIDQQALVNVSDVIGNIEMAGRKTTLRDVFEGNYTDGPVNLQVEIRQLADALLTPAVLLKLPEVIWIFCRQIDSNIGPQHVMAFYHVLRYRGSGVLQKKAVPGRDCMIGNRKYRRVEPDTWSRTLKEVTS</sequence>
<feature type="chain" id="PRO_5011676750" description="Transcriptional attenuator, LytR family" evidence="1">
    <location>
        <begin position="27"/>
        <end position="240"/>
    </location>
</feature>
<evidence type="ECO:0008006" key="4">
    <source>
        <dbReference type="Google" id="ProtNLM"/>
    </source>
</evidence>
<organism evidence="2 3">
    <name type="scientific">Desulfoscipio geothermicus DSM 3669</name>
    <dbReference type="NCBI Taxonomy" id="1121426"/>
    <lineage>
        <taxon>Bacteria</taxon>
        <taxon>Bacillati</taxon>
        <taxon>Bacillota</taxon>
        <taxon>Clostridia</taxon>
        <taxon>Eubacteriales</taxon>
        <taxon>Desulfallaceae</taxon>
        <taxon>Desulfoscipio</taxon>
    </lineage>
</organism>
<dbReference type="Proteomes" id="UP000199584">
    <property type="component" value="Unassembled WGS sequence"/>
</dbReference>
<evidence type="ECO:0000313" key="3">
    <source>
        <dbReference type="Proteomes" id="UP000199584"/>
    </source>
</evidence>
<keyword evidence="3" id="KW-1185">Reference proteome</keyword>
<gene>
    <name evidence="2" type="ORF">SAMN05660706_11655</name>
</gene>